<dbReference type="InterPro" id="IPR007644">
    <property type="entry name" value="RNA_pol_bsu_protrusion"/>
</dbReference>
<proteinExistence type="inferred from homology"/>
<evidence type="ECO:0000259" key="10">
    <source>
        <dbReference type="Pfam" id="PF04560"/>
    </source>
</evidence>
<dbReference type="PANTHER" id="PTHR20856">
    <property type="entry name" value="DNA-DIRECTED RNA POLYMERASE I SUBUNIT 2"/>
    <property type="match status" value="1"/>
</dbReference>
<dbReference type="GO" id="GO:0003899">
    <property type="term" value="F:DNA-directed RNA polymerase activity"/>
    <property type="evidence" value="ECO:0007669"/>
    <property type="project" value="UniProtKB-UniRule"/>
</dbReference>
<evidence type="ECO:0000256" key="6">
    <source>
        <dbReference type="HAMAP-Rule" id="MF_01321"/>
    </source>
</evidence>
<dbReference type="Pfam" id="PF00562">
    <property type="entry name" value="RNA_pol_Rpb2_6"/>
    <property type="match status" value="1"/>
</dbReference>
<protein>
    <recommendedName>
        <fullName evidence="6 8">DNA-directed RNA polymerase subunit beta</fullName>
        <shortName evidence="6">RNAP subunit beta</shortName>
        <ecNumber evidence="6 8">2.7.7.6</ecNumber>
    </recommendedName>
    <alternativeName>
        <fullName evidence="6">RNA polymerase subunit beta</fullName>
    </alternativeName>
    <alternativeName>
        <fullName evidence="6">Transcriptase subunit beta</fullName>
    </alternativeName>
</protein>
<gene>
    <name evidence="6" type="primary">rpoB</name>
    <name evidence="15" type="ORF">A9Q84_18385</name>
</gene>
<feature type="domain" description="RNA polymerase Rpb2" evidence="10">
    <location>
        <begin position="1292"/>
        <end position="1366"/>
    </location>
</feature>
<name>A0A1Y5F3H2_9BACT</name>
<dbReference type="InterPro" id="IPR015712">
    <property type="entry name" value="DNA-dir_RNA_pol_su2"/>
</dbReference>
<feature type="domain" description="RNA polymerase beta subunit protrusion" evidence="12">
    <location>
        <begin position="27"/>
        <end position="511"/>
    </location>
</feature>
<comment type="catalytic activity">
    <reaction evidence="5 6 8">
        <text>RNA(n) + a ribonucleoside 5'-triphosphate = RNA(n+1) + diphosphate</text>
        <dbReference type="Rhea" id="RHEA:21248"/>
        <dbReference type="Rhea" id="RHEA-COMP:14527"/>
        <dbReference type="Rhea" id="RHEA-COMP:17342"/>
        <dbReference type="ChEBI" id="CHEBI:33019"/>
        <dbReference type="ChEBI" id="CHEBI:61557"/>
        <dbReference type="ChEBI" id="CHEBI:140395"/>
        <dbReference type="EC" id="2.7.7.6"/>
    </reaction>
</comment>
<evidence type="ECO:0000259" key="12">
    <source>
        <dbReference type="Pfam" id="PF04563"/>
    </source>
</evidence>
<dbReference type="Pfam" id="PF04560">
    <property type="entry name" value="RNA_pol_Rpb2_7"/>
    <property type="match status" value="1"/>
</dbReference>
<sequence>MTEVFKPNEWYRKSFSTAPKVLDTPPLMNLQLNSFEEFLQSNVPHAQRKMVGLQHVFHSVFPIHDFNKTISLEFVSYTLEEPKYSVKECRQRGLSYEAPLKVVVRLVFYEVNVDKDGNEQRTVSSIKEQEVYLGNIPLMADTGSFVYNGTERVIVSQLHRSPGIIFEHDSGKKHSSGKLLYSARIIPHRGSWLDFEFDHKNVLFARIDRKRKLHATVVLKAMGYSTTDLLEMFYEMETLKFNTDGTYTRSLDFNLMNGTRAFNDILDPKSGKVLIKKGKKYTKASVRKLNDAGVTEISAELEEVVGKVAAVDIFDENTGEVLCLANEAISEAKIQELITADIREVKVLYIDMINFGDQVRNTLLLDKTESRDVALTKIFERLRPGEPPTVEAAELLFNNLFFNEEKYDLSRVGRMKINYKFGLNIPVENTVLTKDDIIMTAKYLVELNNGKGKVDDIDHLGNRRVRAVGELLENQFRVGLVRMERAVKERMAIQEIETMMPYDLVNQKPVSAAVKEFFGSSQLSQFMDQTNPLSEVTHKRRLSALGPGGLTRERAGFEVRDVHATHYGRMCPVETPEGPNIGLITSLATFARVSEYGFIETPYQTVNDDFTLGDPRYFTAFEEEGKVIAQIDAEHIVDGRVSGDHVPSRAAGEFALVPKDQVELMDVSPQQMISIATSLIPFLEHDDANRALMGSNMMRQAVPVVRTDAPIVGTGIESIIARDSGAILFAKHGGRVIFVDSNRVVIQRDKFSEGESGVDIYKLVKYQRTNQNTCNNQKALVKEGDVVSKGMVIADGPGTQLGDLALGQNVLVAFMPWGGYNYEDSILINERLLARDVFTSVHIESYEVEARDTKLGKEEITRDIPNVSEEALKDLDEAGIIRVGAIIKPGDILVGKITPKGETQLSPEEKLLKAIFGDKAGDVKDTSLRAPSSVRGTVIDAKVYTREGVELCARSKEIIEQETTLIRRDERIEIKAIQTSSILKIVEMLKGTKTTDKLVSEDGSTELLPKGADVTGSVLSSIPFELIGYLPLEPVLEERLSEYFADVRNRINRVRQKANDEIAKHHRGDELPPGVIKKVTIYVAIKRKLQPGDKMAGRHGNKGVISNVLPQEDMPYLADGTPVEIVLNPLGVPSRMNIGQLLELHLGWAGRGLGEKMKALIEDQVAMAEIKDYIYKIYETEDVKNWLKKATDKQVKAVADQLATGVRFSTSAFDGAAEERIRGMLALADLETNGKTTLFDGVTGDAFSEDVTVGAMYMLKLHHLVDEKLHARSTGPYSLVTQQPLGGKAQFGGQRLGEMEVWALEAYGAAYTLQEFLTVKSDDVIGRTRMYESIVKGELVLEPGLPESFNVLIRELQALCLDVKLDESSEEEIFN</sequence>
<dbReference type="NCBIfam" id="NF001616">
    <property type="entry name" value="PRK00405.1"/>
    <property type="match status" value="1"/>
</dbReference>
<dbReference type="InterPro" id="IPR007121">
    <property type="entry name" value="RNA_pol_bsu_CS"/>
</dbReference>
<dbReference type="PROSITE" id="PS01166">
    <property type="entry name" value="RNA_POL_BETA"/>
    <property type="match status" value="1"/>
</dbReference>
<dbReference type="InterPro" id="IPR037034">
    <property type="entry name" value="RNA_pol_Rpb2_2_sf"/>
</dbReference>
<feature type="domain" description="RNA polymerase Rpb2" evidence="11">
    <location>
        <begin position="160"/>
        <end position="234"/>
    </location>
</feature>
<dbReference type="SUPFAM" id="SSF64484">
    <property type="entry name" value="beta and beta-prime subunits of DNA dependent RNA-polymerase"/>
    <property type="match status" value="1"/>
</dbReference>
<feature type="domain" description="RNA polymerase Rpb2" evidence="11">
    <location>
        <begin position="369"/>
        <end position="466"/>
    </location>
</feature>
<dbReference type="Gene3D" id="3.90.1110.10">
    <property type="entry name" value="RNA polymerase Rpb2, domain 2"/>
    <property type="match status" value="2"/>
</dbReference>
<evidence type="ECO:0000256" key="4">
    <source>
        <dbReference type="ARBA" id="ARBA00023163"/>
    </source>
</evidence>
<keyword evidence="3 6" id="KW-0548">Nucleotidyltransferase</keyword>
<accession>A0A1Y5F3H2</accession>
<organism evidence="15 16">
    <name type="scientific">Halobacteriovorax marinus</name>
    <dbReference type="NCBI Taxonomy" id="97084"/>
    <lineage>
        <taxon>Bacteria</taxon>
        <taxon>Pseudomonadati</taxon>
        <taxon>Bdellovibrionota</taxon>
        <taxon>Bacteriovoracia</taxon>
        <taxon>Bacteriovoracales</taxon>
        <taxon>Halobacteriovoraceae</taxon>
        <taxon>Halobacteriovorax</taxon>
    </lineage>
</organism>
<evidence type="ECO:0000313" key="15">
    <source>
        <dbReference type="EMBL" id="OUR94027.1"/>
    </source>
</evidence>
<dbReference type="FunFam" id="3.90.1800.10:FF:000001">
    <property type="entry name" value="DNA-directed RNA polymerase subunit beta"/>
    <property type="match status" value="1"/>
</dbReference>
<keyword evidence="1 6" id="KW-0240">DNA-directed RNA polymerase</keyword>
<dbReference type="InterPro" id="IPR037033">
    <property type="entry name" value="DNA-dir_RNAP_su2_hyb_sf"/>
</dbReference>
<dbReference type="GO" id="GO:0003677">
    <property type="term" value="F:DNA binding"/>
    <property type="evidence" value="ECO:0007669"/>
    <property type="project" value="UniProtKB-UniRule"/>
</dbReference>
<evidence type="ECO:0000256" key="2">
    <source>
        <dbReference type="ARBA" id="ARBA00022679"/>
    </source>
</evidence>
<dbReference type="InterPro" id="IPR014724">
    <property type="entry name" value="RNA_pol_RPB2_OB-fold"/>
</dbReference>
<dbReference type="Gene3D" id="2.40.270.10">
    <property type="entry name" value="DNA-directed RNA polymerase, subunit 2, domain 6"/>
    <property type="match status" value="2"/>
</dbReference>
<evidence type="ECO:0000256" key="7">
    <source>
        <dbReference type="RuleBase" id="RU000434"/>
    </source>
</evidence>
<dbReference type="Gene3D" id="2.30.150.10">
    <property type="entry name" value="DNA-directed RNA polymerase, beta subunit, external 1 domain"/>
    <property type="match status" value="1"/>
</dbReference>
<comment type="caution">
    <text evidence="15">The sequence shown here is derived from an EMBL/GenBank/DDBJ whole genome shotgun (WGS) entry which is preliminary data.</text>
</comment>
<dbReference type="GO" id="GO:0006351">
    <property type="term" value="P:DNA-templated transcription"/>
    <property type="evidence" value="ECO:0007669"/>
    <property type="project" value="UniProtKB-UniRule"/>
</dbReference>
<comment type="subunit">
    <text evidence="6 8">The RNAP catalytic core consists of 2 alpha, 1 beta, 1 beta' and 1 omega subunit. When a sigma factor is associated with the core the holoenzyme is formed, which can initiate transcription.</text>
</comment>
<dbReference type="InterPro" id="IPR007641">
    <property type="entry name" value="RNA_pol_Rpb2_7"/>
</dbReference>
<reference evidence="16" key="1">
    <citation type="journal article" date="2017" name="Proc. Natl. Acad. Sci. U.S.A.">
        <title>Simulation of Deepwater Horizon oil plume reveals substrate specialization within a complex community of hydrocarbon-degraders.</title>
        <authorList>
            <person name="Hu P."/>
            <person name="Dubinsky E.A."/>
            <person name="Probst A.J."/>
            <person name="Wang J."/>
            <person name="Sieber C.M.K."/>
            <person name="Tom L.M."/>
            <person name="Gardinali P."/>
            <person name="Banfield J.F."/>
            <person name="Atlas R.M."/>
            <person name="Andersen G.L."/>
        </authorList>
    </citation>
    <scope>NUCLEOTIDE SEQUENCE [LARGE SCALE GENOMIC DNA]</scope>
</reference>
<dbReference type="InterPro" id="IPR019462">
    <property type="entry name" value="DNA-dir_RNA_pol_bsu_external_1"/>
</dbReference>
<evidence type="ECO:0000313" key="16">
    <source>
        <dbReference type="Proteomes" id="UP000196531"/>
    </source>
</evidence>
<dbReference type="Pfam" id="PF04563">
    <property type="entry name" value="RNA_pol_Rpb2_1"/>
    <property type="match status" value="1"/>
</dbReference>
<keyword evidence="4 6" id="KW-0804">Transcription</keyword>
<dbReference type="NCBIfam" id="TIGR02013">
    <property type="entry name" value="rpoB"/>
    <property type="match status" value="1"/>
</dbReference>
<comment type="function">
    <text evidence="6 8">DNA-dependent RNA polymerase catalyzes the transcription of DNA into RNA using the four ribonucleoside triphosphates as substrates.</text>
</comment>
<dbReference type="Pfam" id="PF04565">
    <property type="entry name" value="RNA_pol_Rpb2_3"/>
    <property type="match status" value="1"/>
</dbReference>
<evidence type="ECO:0000256" key="3">
    <source>
        <dbReference type="ARBA" id="ARBA00022695"/>
    </source>
</evidence>
<dbReference type="Gene3D" id="3.90.1100.10">
    <property type="match status" value="2"/>
</dbReference>
<evidence type="ECO:0000256" key="5">
    <source>
        <dbReference type="ARBA" id="ARBA00048552"/>
    </source>
</evidence>
<evidence type="ECO:0000259" key="9">
    <source>
        <dbReference type="Pfam" id="PF00562"/>
    </source>
</evidence>
<dbReference type="CDD" id="cd00653">
    <property type="entry name" value="RNA_pol_B_RPB2"/>
    <property type="match status" value="1"/>
</dbReference>
<dbReference type="Pfam" id="PF10385">
    <property type="entry name" value="RNA_pol_Rpb2_45"/>
    <property type="match status" value="1"/>
</dbReference>
<dbReference type="InterPro" id="IPR007645">
    <property type="entry name" value="RNA_pol_Rpb2_3"/>
</dbReference>
<dbReference type="Pfam" id="PF04561">
    <property type="entry name" value="RNA_pol_Rpb2_2"/>
    <property type="match status" value="2"/>
</dbReference>
<evidence type="ECO:0000259" key="11">
    <source>
        <dbReference type="Pfam" id="PF04561"/>
    </source>
</evidence>
<evidence type="ECO:0000259" key="14">
    <source>
        <dbReference type="Pfam" id="PF10385"/>
    </source>
</evidence>
<dbReference type="HAMAP" id="MF_01321">
    <property type="entry name" value="RNApol_bact_RpoB"/>
    <property type="match status" value="1"/>
</dbReference>
<evidence type="ECO:0000259" key="13">
    <source>
        <dbReference type="Pfam" id="PF04565"/>
    </source>
</evidence>
<dbReference type="Gene3D" id="3.90.1800.10">
    <property type="entry name" value="RNA polymerase alpha subunit dimerisation domain"/>
    <property type="match status" value="1"/>
</dbReference>
<dbReference type="InterPro" id="IPR007642">
    <property type="entry name" value="RNA_pol_Rpb2_2"/>
</dbReference>
<feature type="domain" description="DNA-directed RNA polymerase subunit 2 hybrid-binding" evidence="9">
    <location>
        <begin position="730"/>
        <end position="1290"/>
    </location>
</feature>
<dbReference type="Proteomes" id="UP000196531">
    <property type="component" value="Unassembled WGS sequence"/>
</dbReference>
<dbReference type="InterPro" id="IPR007120">
    <property type="entry name" value="DNA-dir_RNAP_su2_dom"/>
</dbReference>
<evidence type="ECO:0000256" key="1">
    <source>
        <dbReference type="ARBA" id="ARBA00022478"/>
    </source>
</evidence>
<dbReference type="GO" id="GO:0032549">
    <property type="term" value="F:ribonucleoside binding"/>
    <property type="evidence" value="ECO:0007669"/>
    <property type="project" value="InterPro"/>
</dbReference>
<evidence type="ECO:0000256" key="8">
    <source>
        <dbReference type="RuleBase" id="RU363031"/>
    </source>
</evidence>
<keyword evidence="2 6" id="KW-0808">Transferase</keyword>
<dbReference type="GO" id="GO:0000428">
    <property type="term" value="C:DNA-directed RNA polymerase complex"/>
    <property type="evidence" value="ECO:0007669"/>
    <property type="project" value="UniProtKB-KW"/>
</dbReference>
<dbReference type="InterPro" id="IPR042107">
    <property type="entry name" value="DNA-dir_RNA_pol_bsu_ext_1_sf"/>
</dbReference>
<dbReference type="Gene3D" id="2.40.50.100">
    <property type="match status" value="1"/>
</dbReference>
<feature type="domain" description="DNA-directed RNA polymerase beta subunit external 1" evidence="14">
    <location>
        <begin position="603"/>
        <end position="668"/>
    </location>
</feature>
<comment type="similarity">
    <text evidence="6 7">Belongs to the RNA polymerase beta chain family.</text>
</comment>
<feature type="domain" description="RNA polymerase Rpb2" evidence="13">
    <location>
        <begin position="525"/>
        <end position="593"/>
    </location>
</feature>
<dbReference type="EC" id="2.7.7.6" evidence="6 8"/>
<dbReference type="Gene3D" id="2.40.50.150">
    <property type="match status" value="1"/>
</dbReference>
<dbReference type="InterPro" id="IPR010243">
    <property type="entry name" value="RNA_pol_bsu_bac"/>
</dbReference>
<dbReference type="EMBL" id="MAAO01000013">
    <property type="protein sequence ID" value="OUR94027.1"/>
    <property type="molecule type" value="Genomic_DNA"/>
</dbReference>